<sequence length="206" mass="22900">MRWLLTLSSLLSLSHLVLAGAWISHESCEKNEYSKNITTGIGKSFELATLWHKVLDKIAKNETLANHEKETHQIIKDSIGDKSNHASLRHTGRIVTYDPTLSCSKKTDLMVMDSQQPGDKKVNVVDFCADFLKSIFKAQSSSSKTCDKWCWKKIGIDLEGKAQAPIDVAEQFATTVLLGLLFTTSKDTLGTVGNPFLWISEPKGPY</sequence>
<accession>A0A9W9LVU3</accession>
<gene>
    <name evidence="2" type="ORF">N7492_001897</name>
</gene>
<evidence type="ECO:0000256" key="1">
    <source>
        <dbReference type="SAM" id="SignalP"/>
    </source>
</evidence>
<protein>
    <recommendedName>
        <fullName evidence="4">Secreted protein</fullName>
    </recommendedName>
</protein>
<reference evidence="2" key="1">
    <citation type="submission" date="2022-11" db="EMBL/GenBank/DDBJ databases">
        <authorList>
            <person name="Petersen C."/>
        </authorList>
    </citation>
    <scope>NUCLEOTIDE SEQUENCE</scope>
    <source>
        <strain evidence="2">IBT 21917</strain>
    </source>
</reference>
<keyword evidence="3" id="KW-1185">Reference proteome</keyword>
<name>A0A9W9LVU3_9EURO</name>
<dbReference type="AlphaFoldDB" id="A0A9W9LVU3"/>
<evidence type="ECO:0000313" key="3">
    <source>
        <dbReference type="Proteomes" id="UP001146351"/>
    </source>
</evidence>
<feature type="signal peptide" evidence="1">
    <location>
        <begin position="1"/>
        <end position="19"/>
    </location>
</feature>
<comment type="caution">
    <text evidence="2">The sequence shown here is derived from an EMBL/GenBank/DDBJ whole genome shotgun (WGS) entry which is preliminary data.</text>
</comment>
<dbReference type="EMBL" id="JAPQKO010000002">
    <property type="protein sequence ID" value="KAJ5178687.1"/>
    <property type="molecule type" value="Genomic_DNA"/>
</dbReference>
<keyword evidence="1" id="KW-0732">Signal</keyword>
<proteinExistence type="predicted"/>
<evidence type="ECO:0008006" key="4">
    <source>
        <dbReference type="Google" id="ProtNLM"/>
    </source>
</evidence>
<dbReference type="Proteomes" id="UP001146351">
    <property type="component" value="Unassembled WGS sequence"/>
</dbReference>
<reference evidence="2" key="2">
    <citation type="journal article" date="2023" name="IMA Fungus">
        <title>Comparative genomic study of the Penicillium genus elucidates a diverse pangenome and 15 lateral gene transfer events.</title>
        <authorList>
            <person name="Petersen C."/>
            <person name="Sorensen T."/>
            <person name="Nielsen M.R."/>
            <person name="Sondergaard T.E."/>
            <person name="Sorensen J.L."/>
            <person name="Fitzpatrick D.A."/>
            <person name="Frisvad J.C."/>
            <person name="Nielsen K.L."/>
        </authorList>
    </citation>
    <scope>NUCLEOTIDE SEQUENCE</scope>
    <source>
        <strain evidence="2">IBT 21917</strain>
    </source>
</reference>
<organism evidence="2 3">
    <name type="scientific">Penicillium capsulatum</name>
    <dbReference type="NCBI Taxonomy" id="69766"/>
    <lineage>
        <taxon>Eukaryota</taxon>
        <taxon>Fungi</taxon>
        <taxon>Dikarya</taxon>
        <taxon>Ascomycota</taxon>
        <taxon>Pezizomycotina</taxon>
        <taxon>Eurotiomycetes</taxon>
        <taxon>Eurotiomycetidae</taxon>
        <taxon>Eurotiales</taxon>
        <taxon>Aspergillaceae</taxon>
        <taxon>Penicillium</taxon>
    </lineage>
</organism>
<evidence type="ECO:0000313" key="2">
    <source>
        <dbReference type="EMBL" id="KAJ5178687.1"/>
    </source>
</evidence>
<feature type="chain" id="PRO_5040722315" description="Secreted protein" evidence="1">
    <location>
        <begin position="20"/>
        <end position="206"/>
    </location>
</feature>